<feature type="domain" description="Flagellar basal body rod protein N-terminal" evidence="5">
    <location>
        <begin position="5"/>
        <end position="35"/>
    </location>
</feature>
<dbReference type="InterPro" id="IPR037925">
    <property type="entry name" value="FlgE/F/G-like"/>
</dbReference>
<evidence type="ECO:0000256" key="1">
    <source>
        <dbReference type="ARBA" id="ARBA00004117"/>
    </source>
</evidence>
<dbReference type="NCBIfam" id="TIGR03506">
    <property type="entry name" value="FlgEFG_subfam"/>
    <property type="match status" value="1"/>
</dbReference>
<accession>A0A937DLN9</accession>
<dbReference type="Pfam" id="PF22692">
    <property type="entry name" value="LlgE_F_G_D1"/>
    <property type="match status" value="1"/>
</dbReference>
<reference evidence="7" key="1">
    <citation type="submission" date="2019-02" db="EMBL/GenBank/DDBJ databases">
        <title>A novel Candidatus Liberibacter species associated with the New Zealand native fuchsia psyllid, Ctenarytaina fuchsiae.</title>
        <authorList>
            <person name="Thompson S.M."/>
            <person name="Jorgensen N."/>
            <person name="David C."/>
            <person name="Bulman S.R."/>
            <person name="Smith G.R."/>
        </authorList>
    </citation>
    <scope>NUCLEOTIDE SEQUENCE</scope>
    <source>
        <strain evidence="7">Oxford</strain>
    </source>
</reference>
<dbReference type="GO" id="GO:0009425">
    <property type="term" value="C:bacterial-type flagellum basal body"/>
    <property type="evidence" value="ECO:0007669"/>
    <property type="project" value="UniProtKB-SubCell"/>
</dbReference>
<dbReference type="AlphaFoldDB" id="A0A937DLN9"/>
<dbReference type="PROSITE" id="PS00588">
    <property type="entry name" value="FLAGELLA_BB_ROD"/>
    <property type="match status" value="1"/>
</dbReference>
<sequence>MQSSLNIGLSAQVALEKRLATIANNMSNSDTTGFRTEKVKFSEVVNSINNDFNQQVSFVSKGDEYLSRQEGSIVNTGGSLDFSIQGDAWFSLDTPSGMILTRDGRFKVDNNGVLVSSTGRYPVLDIEGVPIQIPQKDEVFEVGDGGEVSQKGKMIGIMGLFLADVSKGFMRRENSGISPNISPIPLSDRSEITIQRGYLESSNANSMYELSQLIHLTQKFNSITSLIDNSENSLLEAIKNLT</sequence>
<dbReference type="InterPro" id="IPR020013">
    <property type="entry name" value="Flagellar_FlgE/F/G"/>
</dbReference>
<evidence type="ECO:0000259" key="5">
    <source>
        <dbReference type="Pfam" id="PF00460"/>
    </source>
</evidence>
<proteinExistence type="inferred from homology"/>
<keyword evidence="7" id="KW-0966">Cell projection</keyword>
<keyword evidence="7" id="KW-0282">Flagellum</keyword>
<dbReference type="GO" id="GO:0071978">
    <property type="term" value="P:bacterial-type flagellum-dependent swarming motility"/>
    <property type="evidence" value="ECO:0007669"/>
    <property type="project" value="TreeGrafter"/>
</dbReference>
<organism evidence="7 8">
    <name type="scientific">Candidatus Liberibacter ctenarytainae</name>
    <dbReference type="NCBI Taxonomy" id="2020335"/>
    <lineage>
        <taxon>Bacteria</taxon>
        <taxon>Pseudomonadati</taxon>
        <taxon>Pseudomonadota</taxon>
        <taxon>Alphaproteobacteria</taxon>
        <taxon>Hyphomicrobiales</taxon>
        <taxon>Rhizobiaceae</taxon>
        <taxon>Liberibacter</taxon>
    </lineage>
</organism>
<dbReference type="InterPro" id="IPR019776">
    <property type="entry name" value="Flagellar_basal_body_rod_CS"/>
</dbReference>
<evidence type="ECO:0000256" key="2">
    <source>
        <dbReference type="ARBA" id="ARBA00009677"/>
    </source>
</evidence>
<dbReference type="EMBL" id="SEOL01000001">
    <property type="protein sequence ID" value="MBL0848622.1"/>
    <property type="molecule type" value="Genomic_DNA"/>
</dbReference>
<evidence type="ECO:0000313" key="7">
    <source>
        <dbReference type="EMBL" id="MBL0848622.1"/>
    </source>
</evidence>
<comment type="subcellular location">
    <subcellularLocation>
        <location evidence="1 4">Bacterial flagellum basal body</location>
    </subcellularLocation>
</comment>
<dbReference type="Proteomes" id="UP000736856">
    <property type="component" value="Unassembled WGS sequence"/>
</dbReference>
<keyword evidence="7" id="KW-0969">Cilium</keyword>
<evidence type="ECO:0000256" key="4">
    <source>
        <dbReference type="RuleBase" id="RU362116"/>
    </source>
</evidence>
<name>A0A937DLN9_9HYPH</name>
<dbReference type="NCBIfam" id="NF009282">
    <property type="entry name" value="PRK12642.1"/>
    <property type="match status" value="1"/>
</dbReference>
<keyword evidence="3 4" id="KW-0975">Bacterial flagellum</keyword>
<dbReference type="InterPro" id="IPR053967">
    <property type="entry name" value="LlgE_F_G-like_D1"/>
</dbReference>
<gene>
    <name evidence="7" type="primary">flgF</name>
    <name evidence="7" type="ORF">EU981_00735</name>
</gene>
<dbReference type="PANTHER" id="PTHR30435:SF19">
    <property type="entry name" value="FLAGELLAR BASAL-BODY ROD PROTEIN FLGG"/>
    <property type="match status" value="1"/>
</dbReference>
<dbReference type="PANTHER" id="PTHR30435">
    <property type="entry name" value="FLAGELLAR PROTEIN"/>
    <property type="match status" value="1"/>
</dbReference>
<feature type="domain" description="Flagellar hook protein FlgE/F/G-like D1" evidence="6">
    <location>
        <begin position="84"/>
        <end position="149"/>
    </location>
</feature>
<evidence type="ECO:0000259" key="6">
    <source>
        <dbReference type="Pfam" id="PF22692"/>
    </source>
</evidence>
<protein>
    <submittedName>
        <fullName evidence="7">Flagellar basal-body rod protein FlgF</fullName>
    </submittedName>
</protein>
<comment type="similarity">
    <text evidence="2 4">Belongs to the flagella basal body rod proteins family.</text>
</comment>
<dbReference type="Pfam" id="PF00460">
    <property type="entry name" value="Flg_bb_rod"/>
    <property type="match status" value="1"/>
</dbReference>
<evidence type="ECO:0000313" key="8">
    <source>
        <dbReference type="Proteomes" id="UP000736856"/>
    </source>
</evidence>
<evidence type="ECO:0000256" key="3">
    <source>
        <dbReference type="ARBA" id="ARBA00023143"/>
    </source>
</evidence>
<dbReference type="SUPFAM" id="SSF117143">
    <property type="entry name" value="Flagellar hook protein flgE"/>
    <property type="match status" value="1"/>
</dbReference>
<dbReference type="InterPro" id="IPR001444">
    <property type="entry name" value="Flag_bb_rod_N"/>
</dbReference>
<comment type="caution">
    <text evidence="7">The sequence shown here is derived from an EMBL/GenBank/DDBJ whole genome shotgun (WGS) entry which is preliminary data.</text>
</comment>